<dbReference type="EMBL" id="LT670817">
    <property type="protein sequence ID" value="SHH04006.1"/>
    <property type="molecule type" value="Genomic_DNA"/>
</dbReference>
<dbReference type="Proteomes" id="UP000189796">
    <property type="component" value="Chromosome I"/>
</dbReference>
<accession>A0A1M5PQV9</accession>
<proteinExistence type="predicted"/>
<evidence type="ECO:0000256" key="1">
    <source>
        <dbReference type="SAM" id="MobiDB-lite"/>
    </source>
</evidence>
<feature type="compositionally biased region" description="Acidic residues" evidence="1">
    <location>
        <begin position="51"/>
        <end position="62"/>
    </location>
</feature>
<gene>
    <name evidence="2" type="ORF">SAMN05443248_3467</name>
</gene>
<protein>
    <submittedName>
        <fullName evidence="2">Uncharacterized protein</fullName>
    </submittedName>
</protein>
<dbReference type="AlphaFoldDB" id="A0A1M5PQV9"/>
<evidence type="ECO:0000313" key="2">
    <source>
        <dbReference type="EMBL" id="SHH04006.1"/>
    </source>
</evidence>
<dbReference type="OrthoDB" id="9964790at2"/>
<sequence>MTKKYFQRGSVVLLDEDVDGEADIGNLIRTSRGSNQSYPQHNSDYRRSNDFPEDGYGELDFA</sequence>
<reference evidence="2 3" key="1">
    <citation type="submission" date="2016-11" db="EMBL/GenBank/DDBJ databases">
        <authorList>
            <person name="Jaros S."/>
            <person name="Januszkiewicz K."/>
            <person name="Wedrychowicz H."/>
        </authorList>
    </citation>
    <scope>NUCLEOTIDE SEQUENCE [LARGE SCALE GENOMIC DNA]</scope>
    <source>
        <strain evidence="2 3">GAS138</strain>
    </source>
</reference>
<feature type="compositionally biased region" description="Polar residues" evidence="1">
    <location>
        <begin position="30"/>
        <end position="42"/>
    </location>
</feature>
<evidence type="ECO:0000313" key="3">
    <source>
        <dbReference type="Proteomes" id="UP000189796"/>
    </source>
</evidence>
<organism evidence="2 3">
    <name type="scientific">Bradyrhizobium erythrophlei</name>
    <dbReference type="NCBI Taxonomy" id="1437360"/>
    <lineage>
        <taxon>Bacteria</taxon>
        <taxon>Pseudomonadati</taxon>
        <taxon>Pseudomonadota</taxon>
        <taxon>Alphaproteobacteria</taxon>
        <taxon>Hyphomicrobiales</taxon>
        <taxon>Nitrobacteraceae</taxon>
        <taxon>Bradyrhizobium</taxon>
    </lineage>
</organism>
<name>A0A1M5PQV9_9BRAD</name>
<feature type="region of interest" description="Disordered" evidence="1">
    <location>
        <begin position="30"/>
        <end position="62"/>
    </location>
</feature>
<dbReference type="RefSeq" id="WP_079602459.1">
    <property type="nucleotide sequence ID" value="NZ_LT670817.1"/>
</dbReference>